<accession>A0A2G9S8T1</accession>
<dbReference type="EMBL" id="KV925932">
    <property type="protein sequence ID" value="PIO36527.1"/>
    <property type="molecule type" value="Genomic_DNA"/>
</dbReference>
<keyword evidence="2" id="KW-1185">Reference proteome</keyword>
<evidence type="ECO:0000313" key="2">
    <source>
        <dbReference type="Proteomes" id="UP000228934"/>
    </source>
</evidence>
<reference evidence="2" key="1">
    <citation type="journal article" date="2017" name="Nat. Commun.">
        <title>The North American bullfrog draft genome provides insight into hormonal regulation of long noncoding RNA.</title>
        <authorList>
            <person name="Hammond S.A."/>
            <person name="Warren R.L."/>
            <person name="Vandervalk B.P."/>
            <person name="Kucuk E."/>
            <person name="Khan H."/>
            <person name="Gibb E.A."/>
            <person name="Pandoh P."/>
            <person name="Kirk H."/>
            <person name="Zhao Y."/>
            <person name="Jones M."/>
            <person name="Mungall A.J."/>
            <person name="Coope R."/>
            <person name="Pleasance S."/>
            <person name="Moore R.A."/>
            <person name="Holt R.A."/>
            <person name="Round J.M."/>
            <person name="Ohora S."/>
            <person name="Walle B.V."/>
            <person name="Veldhoen N."/>
            <person name="Helbing C.C."/>
            <person name="Birol I."/>
        </authorList>
    </citation>
    <scope>NUCLEOTIDE SEQUENCE [LARGE SCALE GENOMIC DNA]</scope>
</reference>
<organism evidence="1 2">
    <name type="scientific">Aquarana catesbeiana</name>
    <name type="common">American bullfrog</name>
    <name type="synonym">Rana catesbeiana</name>
    <dbReference type="NCBI Taxonomy" id="8400"/>
    <lineage>
        <taxon>Eukaryota</taxon>
        <taxon>Metazoa</taxon>
        <taxon>Chordata</taxon>
        <taxon>Craniata</taxon>
        <taxon>Vertebrata</taxon>
        <taxon>Euteleostomi</taxon>
        <taxon>Amphibia</taxon>
        <taxon>Batrachia</taxon>
        <taxon>Anura</taxon>
        <taxon>Neobatrachia</taxon>
        <taxon>Ranoidea</taxon>
        <taxon>Ranidae</taxon>
        <taxon>Aquarana</taxon>
    </lineage>
</organism>
<protein>
    <submittedName>
        <fullName evidence="1">Uncharacterized protein</fullName>
    </submittedName>
</protein>
<proteinExistence type="predicted"/>
<evidence type="ECO:0000313" key="1">
    <source>
        <dbReference type="EMBL" id="PIO36527.1"/>
    </source>
</evidence>
<gene>
    <name evidence="1" type="ORF">AB205_0105710</name>
</gene>
<sequence length="83" mass="9559">MRVSERHIYIFKGIVKIPNRDRCTNGTKKEELNMDSRASSGVRDIMTDAPIQATRTMETSTHRNEVAGGTPRNMTYQYVKKRI</sequence>
<dbReference type="OrthoDB" id="5967337at2759"/>
<name>A0A2G9S8T1_AQUCT</name>
<dbReference type="Proteomes" id="UP000228934">
    <property type="component" value="Unassembled WGS sequence"/>
</dbReference>
<dbReference type="AlphaFoldDB" id="A0A2G9S8T1"/>